<protein>
    <submittedName>
        <fullName evidence="1">Uncharacterized protein</fullName>
    </submittedName>
</protein>
<sequence>MTIDWTIAEPEFTVVVHTTVNGFCITAFNSMDEMNGQVSYYPRTFVVESNDDGPYMDAKSVQRLFETILDELGLVNMSVKVKLF</sequence>
<accession>A0A6M3IJJ6</accession>
<gene>
    <name evidence="1" type="ORF">MM415B01682_0014</name>
</gene>
<dbReference type="EMBL" id="MT141261">
    <property type="protein sequence ID" value="QJA57227.1"/>
    <property type="molecule type" value="Genomic_DNA"/>
</dbReference>
<organism evidence="1">
    <name type="scientific">viral metagenome</name>
    <dbReference type="NCBI Taxonomy" id="1070528"/>
    <lineage>
        <taxon>unclassified sequences</taxon>
        <taxon>metagenomes</taxon>
        <taxon>organismal metagenomes</taxon>
    </lineage>
</organism>
<dbReference type="AlphaFoldDB" id="A0A6M3IJJ6"/>
<proteinExistence type="predicted"/>
<reference evidence="1" key="1">
    <citation type="submission" date="2020-03" db="EMBL/GenBank/DDBJ databases">
        <title>The deep terrestrial virosphere.</title>
        <authorList>
            <person name="Holmfeldt K."/>
            <person name="Nilsson E."/>
            <person name="Simone D."/>
            <person name="Lopez-Fernandez M."/>
            <person name="Wu X."/>
            <person name="de Brujin I."/>
            <person name="Lundin D."/>
            <person name="Andersson A."/>
            <person name="Bertilsson S."/>
            <person name="Dopson M."/>
        </authorList>
    </citation>
    <scope>NUCLEOTIDE SEQUENCE</scope>
    <source>
        <strain evidence="1">MM415B01682</strain>
    </source>
</reference>
<name>A0A6M3IJJ6_9ZZZZ</name>
<evidence type="ECO:0000313" key="1">
    <source>
        <dbReference type="EMBL" id="QJA57227.1"/>
    </source>
</evidence>